<protein>
    <submittedName>
        <fullName evidence="2">Uncharacterized protein</fullName>
    </submittedName>
</protein>
<accession>A0A914QEQ4</accession>
<dbReference type="WBParaSite" id="PDA_v2.g30292.t1">
    <property type="protein sequence ID" value="PDA_v2.g30292.t1"/>
    <property type="gene ID" value="PDA_v2.g30292"/>
</dbReference>
<sequence>MGKQREAEMAKLEQDKKRLEIISDVEILPKKNKKAVRKKETEIPQRKIEMAQFFPESGVVVEIPINMIKTLYSIKNLLPDSKTPESTQKMIDRAKQRCLDNLKQVIFWMI</sequence>
<name>A0A914QEQ4_9BILA</name>
<evidence type="ECO:0000313" key="2">
    <source>
        <dbReference type="WBParaSite" id="PDA_v2.g30292.t1"/>
    </source>
</evidence>
<keyword evidence="1" id="KW-1185">Reference proteome</keyword>
<dbReference type="Proteomes" id="UP000887578">
    <property type="component" value="Unplaced"/>
</dbReference>
<reference evidence="2" key="1">
    <citation type="submission" date="2022-11" db="UniProtKB">
        <authorList>
            <consortium name="WormBaseParasite"/>
        </authorList>
    </citation>
    <scope>IDENTIFICATION</scope>
</reference>
<dbReference type="AlphaFoldDB" id="A0A914QEQ4"/>
<organism evidence="1 2">
    <name type="scientific">Panagrolaimus davidi</name>
    <dbReference type="NCBI Taxonomy" id="227884"/>
    <lineage>
        <taxon>Eukaryota</taxon>
        <taxon>Metazoa</taxon>
        <taxon>Ecdysozoa</taxon>
        <taxon>Nematoda</taxon>
        <taxon>Chromadorea</taxon>
        <taxon>Rhabditida</taxon>
        <taxon>Tylenchina</taxon>
        <taxon>Panagrolaimomorpha</taxon>
        <taxon>Panagrolaimoidea</taxon>
        <taxon>Panagrolaimidae</taxon>
        <taxon>Panagrolaimus</taxon>
    </lineage>
</organism>
<evidence type="ECO:0000313" key="1">
    <source>
        <dbReference type="Proteomes" id="UP000887578"/>
    </source>
</evidence>
<proteinExistence type="predicted"/>